<comment type="caution">
    <text evidence="5">The sequence shown here is derived from an EMBL/GenBank/DDBJ whole genome shotgun (WGS) entry which is preliminary data.</text>
</comment>
<dbReference type="GO" id="GO:0003700">
    <property type="term" value="F:DNA-binding transcription factor activity"/>
    <property type="evidence" value="ECO:0007669"/>
    <property type="project" value="InterPro"/>
</dbReference>
<reference evidence="5 6" key="1">
    <citation type="submission" date="2019-04" db="EMBL/GenBank/DDBJ databases">
        <title>Cohnella sp. nov. isolated from preserved vegetables.</title>
        <authorList>
            <person name="Lin S.-Y."/>
            <person name="Hung M.-H."/>
            <person name="Young C.-C."/>
        </authorList>
    </citation>
    <scope>NUCLEOTIDE SEQUENCE [LARGE SCALE GENOMIC DNA]</scope>
    <source>
        <strain evidence="5 6">CC-MHH1044</strain>
    </source>
</reference>
<evidence type="ECO:0000313" key="6">
    <source>
        <dbReference type="Proteomes" id="UP000310636"/>
    </source>
</evidence>
<evidence type="ECO:0000259" key="4">
    <source>
        <dbReference type="PROSITE" id="PS50949"/>
    </source>
</evidence>
<dbReference type="SUPFAM" id="SSF48008">
    <property type="entry name" value="GntR ligand-binding domain-like"/>
    <property type="match status" value="1"/>
</dbReference>
<keyword evidence="6" id="KW-1185">Reference proteome</keyword>
<dbReference type="SMART" id="SM00345">
    <property type="entry name" value="HTH_GNTR"/>
    <property type="match status" value="1"/>
</dbReference>
<dbReference type="SUPFAM" id="SSF46785">
    <property type="entry name" value="Winged helix' DNA-binding domain"/>
    <property type="match status" value="1"/>
</dbReference>
<dbReference type="InterPro" id="IPR036390">
    <property type="entry name" value="WH_DNA-bd_sf"/>
</dbReference>
<evidence type="ECO:0000313" key="5">
    <source>
        <dbReference type="EMBL" id="THF75765.1"/>
    </source>
</evidence>
<dbReference type="GO" id="GO:0003677">
    <property type="term" value="F:DNA binding"/>
    <property type="evidence" value="ECO:0007669"/>
    <property type="project" value="UniProtKB-KW"/>
</dbReference>
<evidence type="ECO:0000256" key="1">
    <source>
        <dbReference type="ARBA" id="ARBA00023015"/>
    </source>
</evidence>
<dbReference type="SMART" id="SM00895">
    <property type="entry name" value="FCD"/>
    <property type="match status" value="1"/>
</dbReference>
<evidence type="ECO:0000256" key="3">
    <source>
        <dbReference type="ARBA" id="ARBA00023163"/>
    </source>
</evidence>
<name>A0A4V3WED1_9BACL</name>
<dbReference type="RefSeq" id="WP_136371813.1">
    <property type="nucleotide sequence ID" value="NZ_SSOB01000029.1"/>
</dbReference>
<dbReference type="EMBL" id="SSOB01000029">
    <property type="protein sequence ID" value="THF75765.1"/>
    <property type="molecule type" value="Genomic_DNA"/>
</dbReference>
<dbReference type="InterPro" id="IPR000524">
    <property type="entry name" value="Tscrpt_reg_HTH_GntR"/>
</dbReference>
<protein>
    <submittedName>
        <fullName evidence="5">FadR family transcriptional regulator</fullName>
    </submittedName>
</protein>
<dbReference type="Pfam" id="PF07729">
    <property type="entry name" value="FCD"/>
    <property type="match status" value="1"/>
</dbReference>
<accession>A0A4V3WED1</accession>
<dbReference type="Gene3D" id="1.20.120.530">
    <property type="entry name" value="GntR ligand-binding domain-like"/>
    <property type="match status" value="1"/>
</dbReference>
<dbReference type="CDD" id="cd07377">
    <property type="entry name" value="WHTH_GntR"/>
    <property type="match status" value="1"/>
</dbReference>
<feature type="domain" description="HTH gntR-type" evidence="4">
    <location>
        <begin position="8"/>
        <end position="76"/>
    </location>
</feature>
<dbReference type="AlphaFoldDB" id="A0A4V3WED1"/>
<evidence type="ECO:0000256" key="2">
    <source>
        <dbReference type="ARBA" id="ARBA00023125"/>
    </source>
</evidence>
<dbReference type="InterPro" id="IPR008920">
    <property type="entry name" value="TF_FadR/GntR_C"/>
</dbReference>
<dbReference type="InterPro" id="IPR036388">
    <property type="entry name" value="WH-like_DNA-bd_sf"/>
</dbReference>
<organism evidence="5 6">
    <name type="scientific">Cohnella fermenti</name>
    <dbReference type="NCBI Taxonomy" id="2565925"/>
    <lineage>
        <taxon>Bacteria</taxon>
        <taxon>Bacillati</taxon>
        <taxon>Bacillota</taxon>
        <taxon>Bacilli</taxon>
        <taxon>Bacillales</taxon>
        <taxon>Paenibacillaceae</taxon>
        <taxon>Cohnella</taxon>
    </lineage>
</organism>
<gene>
    <name evidence="5" type="ORF">E6C55_21165</name>
</gene>
<dbReference type="Proteomes" id="UP000310636">
    <property type="component" value="Unassembled WGS sequence"/>
</dbReference>
<dbReference type="Pfam" id="PF00392">
    <property type="entry name" value="GntR"/>
    <property type="match status" value="1"/>
</dbReference>
<keyword evidence="1" id="KW-0805">Transcription regulation</keyword>
<keyword evidence="3" id="KW-0804">Transcription</keyword>
<keyword evidence="2" id="KW-0238">DNA-binding</keyword>
<dbReference type="OrthoDB" id="9782299at2"/>
<dbReference type="InterPro" id="IPR011711">
    <property type="entry name" value="GntR_C"/>
</dbReference>
<dbReference type="PROSITE" id="PS50949">
    <property type="entry name" value="HTH_GNTR"/>
    <property type="match status" value="1"/>
</dbReference>
<dbReference type="Gene3D" id="1.10.10.10">
    <property type="entry name" value="Winged helix-like DNA-binding domain superfamily/Winged helix DNA-binding domain"/>
    <property type="match status" value="1"/>
</dbReference>
<dbReference type="PANTHER" id="PTHR43537:SF47">
    <property type="entry name" value="REGULATORY PROTEIN GNTR HTH"/>
    <property type="match status" value="1"/>
</dbReference>
<sequence>MLQKTNRLSLVEQVTAQLQERIETGAWAPGARIPAEPELMESLGVSRNTLREAIRALTHTGMLRTRQGDGTYVVSSSALAAALQNRVRKTEWLETLEVRRALEREAAILAARRRTEEELDVLRDCYEQCVRAVARQDKNTYLEWDMRFHQAVFAASRNALLMELYSNIAEGLRGSIESTMKLVSEALINKAHEQLLRAIERQDEAMAEAAVLRYIQDTQITLE</sequence>
<proteinExistence type="predicted"/>
<dbReference type="PANTHER" id="PTHR43537">
    <property type="entry name" value="TRANSCRIPTIONAL REGULATOR, GNTR FAMILY"/>
    <property type="match status" value="1"/>
</dbReference>
<dbReference type="PRINTS" id="PR00035">
    <property type="entry name" value="HTHGNTR"/>
</dbReference>